<name>A0AAJ6U6X5_POPEU</name>
<feature type="region of interest" description="Disordered" evidence="1">
    <location>
        <begin position="1"/>
        <end position="30"/>
    </location>
</feature>
<feature type="compositionally biased region" description="Basic and acidic residues" evidence="1">
    <location>
        <begin position="19"/>
        <end position="30"/>
    </location>
</feature>
<evidence type="ECO:0000256" key="1">
    <source>
        <dbReference type="SAM" id="MobiDB-lite"/>
    </source>
</evidence>
<accession>A0AAJ6U6X5</accession>
<dbReference type="KEGG" id="peu:105125593"/>
<dbReference type="AlphaFoldDB" id="A0AAJ6U6X5"/>
<keyword evidence="2" id="KW-1185">Reference proteome</keyword>
<evidence type="ECO:0000313" key="3">
    <source>
        <dbReference type="RefSeq" id="XP_011024408.1"/>
    </source>
</evidence>
<organism evidence="2 3">
    <name type="scientific">Populus euphratica</name>
    <name type="common">Euphrates poplar</name>
    <dbReference type="NCBI Taxonomy" id="75702"/>
    <lineage>
        <taxon>Eukaryota</taxon>
        <taxon>Viridiplantae</taxon>
        <taxon>Streptophyta</taxon>
        <taxon>Embryophyta</taxon>
        <taxon>Tracheophyta</taxon>
        <taxon>Spermatophyta</taxon>
        <taxon>Magnoliopsida</taxon>
        <taxon>eudicotyledons</taxon>
        <taxon>Gunneridae</taxon>
        <taxon>Pentapetalae</taxon>
        <taxon>rosids</taxon>
        <taxon>fabids</taxon>
        <taxon>Malpighiales</taxon>
        <taxon>Salicaceae</taxon>
        <taxon>Saliceae</taxon>
        <taxon>Populus</taxon>
    </lineage>
</organism>
<dbReference type="GeneID" id="105125593"/>
<protein>
    <submittedName>
        <fullName evidence="3">Uncharacterized protein LOC105125593</fullName>
    </submittedName>
</protein>
<dbReference type="RefSeq" id="XP_011024408.1">
    <property type="nucleotide sequence ID" value="XM_011026106.1"/>
</dbReference>
<reference evidence="3" key="1">
    <citation type="submission" date="2025-08" db="UniProtKB">
        <authorList>
            <consortium name="RefSeq"/>
        </authorList>
    </citation>
    <scope>IDENTIFICATION</scope>
</reference>
<sequence>MERGGFVTEEDSKGSPLGLEKRVESTNKGRKTLRDEQLTTARVREMRGHVVAADHMFWQRGSWFRVVFGDWAPLNGTLKQSSKRARENMREGQGGFSVCLKHNSFSANEIFSNAKGFLSMVAGWSEFVFKRLTAMLIT</sequence>
<dbReference type="Proteomes" id="UP000694918">
    <property type="component" value="Unplaced"/>
</dbReference>
<proteinExistence type="predicted"/>
<gene>
    <name evidence="3" type="primary">LOC105125593</name>
</gene>
<evidence type="ECO:0000313" key="2">
    <source>
        <dbReference type="Proteomes" id="UP000694918"/>
    </source>
</evidence>